<dbReference type="KEGG" id="egm:AYC65_06490"/>
<proteinExistence type="inferred from homology"/>
<dbReference type="OrthoDB" id="9814407at2"/>
<dbReference type="RefSeq" id="WP_034870222.1">
    <property type="nucleotide sequence ID" value="NZ_CAJJUP010000005.1"/>
</dbReference>
<dbReference type="GeneID" id="93132542"/>
<dbReference type="GO" id="GO:0016787">
    <property type="term" value="F:hydrolase activity"/>
    <property type="evidence" value="ECO:0007669"/>
    <property type="project" value="UniProtKB-KW"/>
</dbReference>
<evidence type="ECO:0000256" key="1">
    <source>
        <dbReference type="ARBA" id="ARBA00007689"/>
    </source>
</evidence>
<dbReference type="InterPro" id="IPR011008">
    <property type="entry name" value="Dimeric_a/b-barrel"/>
</dbReference>
<evidence type="ECO:0000259" key="2">
    <source>
        <dbReference type="Pfam" id="PF03795"/>
    </source>
</evidence>
<keyword evidence="3" id="KW-0378">Hydrolase</keyword>
<feature type="domain" description="YCII-related" evidence="2">
    <location>
        <begin position="9"/>
        <end position="81"/>
    </location>
</feature>
<accession>A0A7T7UXS5</accession>
<gene>
    <name evidence="3" type="ORF">I6H88_17180</name>
</gene>
<keyword evidence="4" id="KW-1185">Reference proteome</keyword>
<dbReference type="AlphaFoldDB" id="A0A7T7UXS5"/>
<sequence length="97" mass="11297">MFIISLNYIKAISEIEVHIDAHNDFLDKHYADKKFLMSGRKNPRTGGIIIAQNATIEEIREIIKEDPFHQYQVAEYEITEFLPTKFNSDLKTILEAL</sequence>
<dbReference type="InterPro" id="IPR005545">
    <property type="entry name" value="YCII"/>
</dbReference>
<dbReference type="EMBL" id="CP067018">
    <property type="protein sequence ID" value="QQN58143.1"/>
    <property type="molecule type" value="Genomic_DNA"/>
</dbReference>
<evidence type="ECO:0000313" key="4">
    <source>
        <dbReference type="Proteomes" id="UP000595426"/>
    </source>
</evidence>
<name>A0A7T7UXS5_9FLAO</name>
<dbReference type="PANTHER" id="PTHR37828">
    <property type="entry name" value="GSR2449 PROTEIN"/>
    <property type="match status" value="1"/>
</dbReference>
<dbReference type="Proteomes" id="UP000595426">
    <property type="component" value="Chromosome"/>
</dbReference>
<evidence type="ECO:0000313" key="3">
    <source>
        <dbReference type="EMBL" id="QQN58143.1"/>
    </source>
</evidence>
<dbReference type="Gene3D" id="3.30.70.1060">
    <property type="entry name" value="Dimeric alpha+beta barrel"/>
    <property type="match status" value="1"/>
</dbReference>
<comment type="similarity">
    <text evidence="1">Belongs to the YciI family.</text>
</comment>
<protein>
    <submittedName>
        <fullName evidence="3">GTP cyclohydrolase</fullName>
    </submittedName>
</protein>
<dbReference type="SUPFAM" id="SSF54909">
    <property type="entry name" value="Dimeric alpha+beta barrel"/>
    <property type="match status" value="1"/>
</dbReference>
<dbReference type="PANTHER" id="PTHR37828:SF1">
    <property type="entry name" value="YCII-RELATED DOMAIN-CONTAINING PROTEIN"/>
    <property type="match status" value="1"/>
</dbReference>
<reference evidence="3 4" key="1">
    <citation type="submission" date="2020-12" db="EMBL/GenBank/DDBJ databases">
        <title>FDA dAtabase for Regulatory Grade micrObial Sequences (FDA-ARGOS): Supporting development and validation of Infectious Disease Dx tests.</title>
        <authorList>
            <person name="Kerrigan L."/>
            <person name="Long C."/>
            <person name="Tallon L."/>
            <person name="Sadzewicz L."/>
            <person name="Zhao X."/>
            <person name="Boylan J."/>
            <person name="Ott S."/>
            <person name="Bowen H."/>
            <person name="Vavikolanu K."/>
            <person name="Mehta A."/>
            <person name="Aluvathingal J."/>
            <person name="Nadendla S."/>
            <person name="Yan Y."/>
            <person name="Sichtig H."/>
        </authorList>
    </citation>
    <scope>NUCLEOTIDE SEQUENCE [LARGE SCALE GENOMIC DNA]</scope>
    <source>
        <strain evidence="3 4">FDAARGOS_1031</strain>
    </source>
</reference>
<organism evidence="3 4">
    <name type="scientific">Elizabethkingia bruuniana</name>
    <dbReference type="NCBI Taxonomy" id="1756149"/>
    <lineage>
        <taxon>Bacteria</taxon>
        <taxon>Pseudomonadati</taxon>
        <taxon>Bacteroidota</taxon>
        <taxon>Flavobacteriia</taxon>
        <taxon>Flavobacteriales</taxon>
        <taxon>Weeksellaceae</taxon>
        <taxon>Elizabethkingia</taxon>
    </lineage>
</organism>
<dbReference type="Pfam" id="PF03795">
    <property type="entry name" value="YCII"/>
    <property type="match status" value="1"/>
</dbReference>